<dbReference type="PANTHER" id="PTHR33337:SF40">
    <property type="entry name" value="CENP-V_GFA DOMAIN-CONTAINING PROTEIN-RELATED"/>
    <property type="match status" value="1"/>
</dbReference>
<gene>
    <name evidence="6" type="ORF">CKO21_01840</name>
</gene>
<dbReference type="GO" id="GO:0016846">
    <property type="term" value="F:carbon-sulfur lyase activity"/>
    <property type="evidence" value="ECO:0007669"/>
    <property type="project" value="InterPro"/>
</dbReference>
<dbReference type="InterPro" id="IPR006913">
    <property type="entry name" value="CENP-V/GFA"/>
</dbReference>
<evidence type="ECO:0000256" key="1">
    <source>
        <dbReference type="ARBA" id="ARBA00005495"/>
    </source>
</evidence>
<evidence type="ECO:0000259" key="5">
    <source>
        <dbReference type="PROSITE" id="PS51891"/>
    </source>
</evidence>
<dbReference type="RefSeq" id="WP_027287670.1">
    <property type="nucleotide sequence ID" value="NZ_NRRE01000008.1"/>
</dbReference>
<dbReference type="Gene3D" id="3.90.1590.10">
    <property type="entry name" value="glutathione-dependent formaldehyde- activating enzyme (gfa)"/>
    <property type="match status" value="1"/>
</dbReference>
<name>A0A934QF87_9PROT</name>
<sequence>MSTHHASCLCGSVHCDVEIDSPEIHCCHCKMCRRWGGGPAFVVTLAKAPQFSDASALKIYRSSEWAERLFCRHCGTSVLWRSLDGTFQALPVALLDDAPDLPFTTEVFIDDKPDYYTFAGTRTCLTGAQAIAAFTETPDKTPEA</sequence>
<comment type="caution">
    <text evidence="6">The sequence shown here is derived from an EMBL/GenBank/DDBJ whole genome shotgun (WGS) entry which is preliminary data.</text>
</comment>
<proteinExistence type="inferred from homology"/>
<dbReference type="Proteomes" id="UP000778970">
    <property type="component" value="Unassembled WGS sequence"/>
</dbReference>
<protein>
    <recommendedName>
        <fullName evidence="5">CENP-V/GFA domain-containing protein</fullName>
    </recommendedName>
</protein>
<dbReference type="EMBL" id="NRRE01000008">
    <property type="protein sequence ID" value="MBK1695986.1"/>
    <property type="molecule type" value="Genomic_DNA"/>
</dbReference>
<evidence type="ECO:0000256" key="2">
    <source>
        <dbReference type="ARBA" id="ARBA00022723"/>
    </source>
</evidence>
<dbReference type="InterPro" id="IPR011057">
    <property type="entry name" value="Mss4-like_sf"/>
</dbReference>
<dbReference type="PANTHER" id="PTHR33337">
    <property type="entry name" value="GFA DOMAIN-CONTAINING PROTEIN"/>
    <property type="match status" value="1"/>
</dbReference>
<evidence type="ECO:0000256" key="3">
    <source>
        <dbReference type="ARBA" id="ARBA00022833"/>
    </source>
</evidence>
<feature type="domain" description="CENP-V/GFA" evidence="5">
    <location>
        <begin position="4"/>
        <end position="104"/>
    </location>
</feature>
<keyword evidence="4" id="KW-0456">Lyase</keyword>
<dbReference type="SUPFAM" id="SSF51316">
    <property type="entry name" value="Mss4-like"/>
    <property type="match status" value="1"/>
</dbReference>
<dbReference type="AlphaFoldDB" id="A0A934QF87"/>
<accession>A0A934QF87</accession>
<evidence type="ECO:0000256" key="4">
    <source>
        <dbReference type="ARBA" id="ARBA00023239"/>
    </source>
</evidence>
<comment type="similarity">
    <text evidence="1">Belongs to the Gfa family.</text>
</comment>
<evidence type="ECO:0000313" key="7">
    <source>
        <dbReference type="Proteomes" id="UP000778970"/>
    </source>
</evidence>
<keyword evidence="3" id="KW-0862">Zinc</keyword>
<reference evidence="6" key="2">
    <citation type="journal article" date="2020" name="Microorganisms">
        <title>Osmotic Adaptation and Compatible Solute Biosynthesis of Phototrophic Bacteria as Revealed from Genome Analyses.</title>
        <authorList>
            <person name="Imhoff J.F."/>
            <person name="Rahn T."/>
            <person name="Kunzel S."/>
            <person name="Keller A."/>
            <person name="Neulinger S.C."/>
        </authorList>
    </citation>
    <scope>NUCLEOTIDE SEQUENCE</scope>
    <source>
        <strain evidence="6">DSM 9154</strain>
    </source>
</reference>
<keyword evidence="7" id="KW-1185">Reference proteome</keyword>
<dbReference type="Pfam" id="PF04828">
    <property type="entry name" value="GFA"/>
    <property type="match status" value="1"/>
</dbReference>
<keyword evidence="2" id="KW-0479">Metal-binding</keyword>
<evidence type="ECO:0000313" key="6">
    <source>
        <dbReference type="EMBL" id="MBK1695986.1"/>
    </source>
</evidence>
<dbReference type="GO" id="GO:0046872">
    <property type="term" value="F:metal ion binding"/>
    <property type="evidence" value="ECO:0007669"/>
    <property type="project" value="UniProtKB-KW"/>
</dbReference>
<reference evidence="6" key="1">
    <citation type="submission" date="2017-08" db="EMBL/GenBank/DDBJ databases">
        <authorList>
            <person name="Imhoff J.F."/>
            <person name="Rahn T."/>
            <person name="Kuenzel S."/>
            <person name="Neulinger S.C."/>
        </authorList>
    </citation>
    <scope>NUCLEOTIDE SEQUENCE</scope>
    <source>
        <strain evidence="6">DSM 9154</strain>
    </source>
</reference>
<organism evidence="6 7">
    <name type="scientific">Rhodovibrio salinarum</name>
    <dbReference type="NCBI Taxonomy" id="1087"/>
    <lineage>
        <taxon>Bacteria</taxon>
        <taxon>Pseudomonadati</taxon>
        <taxon>Pseudomonadota</taxon>
        <taxon>Alphaproteobacteria</taxon>
        <taxon>Rhodospirillales</taxon>
        <taxon>Rhodovibrionaceae</taxon>
        <taxon>Rhodovibrio</taxon>
    </lineage>
</organism>
<dbReference type="PROSITE" id="PS51891">
    <property type="entry name" value="CENP_V_GFA"/>
    <property type="match status" value="1"/>
</dbReference>